<evidence type="ECO:0000256" key="3">
    <source>
        <dbReference type="ARBA" id="ARBA00022692"/>
    </source>
</evidence>
<dbReference type="GO" id="GO:0005742">
    <property type="term" value="C:mitochondrial outer membrane translocase complex"/>
    <property type="evidence" value="ECO:0007669"/>
    <property type="project" value="InterPro"/>
</dbReference>
<dbReference type="Pfam" id="PF02064">
    <property type="entry name" value="MAS20"/>
    <property type="match status" value="1"/>
</dbReference>
<dbReference type="GO" id="GO:0016031">
    <property type="term" value="P:tRNA import into mitochondrion"/>
    <property type="evidence" value="ECO:0007669"/>
    <property type="project" value="TreeGrafter"/>
</dbReference>
<dbReference type="GeneTree" id="ENSGT01000000222170"/>
<reference evidence="8" key="1">
    <citation type="submission" date="2025-08" db="UniProtKB">
        <authorList>
            <consortium name="Ensembl"/>
        </authorList>
    </citation>
    <scope>IDENTIFICATION</scope>
</reference>
<keyword evidence="6" id="KW-0496">Mitochondrion</keyword>
<evidence type="ECO:0000313" key="8">
    <source>
        <dbReference type="Ensembl" id="ENSOTSP00005052990.1"/>
    </source>
</evidence>
<dbReference type="GO" id="GO:0030150">
    <property type="term" value="P:protein import into mitochondrial matrix"/>
    <property type="evidence" value="ECO:0007669"/>
    <property type="project" value="TreeGrafter"/>
</dbReference>
<reference evidence="8" key="2">
    <citation type="submission" date="2025-09" db="UniProtKB">
        <authorList>
            <consortium name="Ensembl"/>
        </authorList>
    </citation>
    <scope>IDENTIFICATION</scope>
</reference>
<comment type="similarity">
    <text evidence="2">Belongs to the Tom20 family.</text>
</comment>
<keyword evidence="3" id="KW-0812">Transmembrane</keyword>
<dbReference type="GO" id="GO:0006886">
    <property type="term" value="P:intracellular protein transport"/>
    <property type="evidence" value="ECO:0007669"/>
    <property type="project" value="InterPro"/>
</dbReference>
<proteinExistence type="inferred from homology"/>
<dbReference type="GO" id="GO:0030943">
    <property type="term" value="F:mitochondrion targeting sequence binding"/>
    <property type="evidence" value="ECO:0007669"/>
    <property type="project" value="TreeGrafter"/>
</dbReference>
<keyword evidence="4" id="KW-1000">Mitochondrion outer membrane</keyword>
<evidence type="ECO:0000256" key="5">
    <source>
        <dbReference type="ARBA" id="ARBA00022989"/>
    </source>
</evidence>
<evidence type="ECO:0000256" key="2">
    <source>
        <dbReference type="ARBA" id="ARBA00005792"/>
    </source>
</evidence>
<dbReference type="GO" id="GO:0006605">
    <property type="term" value="P:protein targeting"/>
    <property type="evidence" value="ECO:0007669"/>
    <property type="project" value="InterPro"/>
</dbReference>
<dbReference type="SUPFAM" id="SSF47157">
    <property type="entry name" value="Mitochondrial import receptor subunit Tom20"/>
    <property type="match status" value="1"/>
</dbReference>
<dbReference type="GO" id="GO:0008320">
    <property type="term" value="F:protein transmembrane transporter activity"/>
    <property type="evidence" value="ECO:0007669"/>
    <property type="project" value="TreeGrafter"/>
</dbReference>
<evidence type="ECO:0000256" key="7">
    <source>
        <dbReference type="ARBA" id="ARBA00023136"/>
    </source>
</evidence>
<dbReference type="Ensembl" id="ENSOTST00005057710.2">
    <property type="protein sequence ID" value="ENSOTSP00005052990.1"/>
    <property type="gene ID" value="ENSOTSG00005025644.2"/>
</dbReference>
<keyword evidence="5" id="KW-1133">Transmembrane helix</keyword>
<keyword evidence="9" id="KW-1185">Reference proteome</keyword>
<dbReference type="AlphaFoldDB" id="A0A8C8LZJ8"/>
<protein>
    <submittedName>
        <fullName evidence="8">Uncharacterized protein</fullName>
    </submittedName>
</protein>
<evidence type="ECO:0000256" key="6">
    <source>
        <dbReference type="ARBA" id="ARBA00023128"/>
    </source>
</evidence>
<name>A0A8C8LZJ8_ONCTS</name>
<dbReference type="Proteomes" id="UP000694402">
    <property type="component" value="Unassembled WGS sequence"/>
</dbReference>
<dbReference type="Gene3D" id="1.20.960.10">
    <property type="entry name" value="Mitochondrial outer membrane translocase complex, subunit Tom20 domain"/>
    <property type="match status" value="1"/>
</dbReference>
<dbReference type="PANTHER" id="PTHR12430">
    <property type="entry name" value="MITOCHONDRIAL IMPORT RECEPTOR SUBUNIT TOM20"/>
    <property type="match status" value="1"/>
</dbReference>
<dbReference type="InterPro" id="IPR002056">
    <property type="entry name" value="MAS20"/>
</dbReference>
<evidence type="ECO:0000313" key="9">
    <source>
        <dbReference type="Proteomes" id="UP000694402"/>
    </source>
</evidence>
<comment type="subcellular location">
    <subcellularLocation>
        <location evidence="1">Mitochondrion outer membrane</location>
        <topology evidence="1">Single-pass membrane protein</topology>
    </subcellularLocation>
</comment>
<organism evidence="8 9">
    <name type="scientific">Oncorhynchus tshawytscha</name>
    <name type="common">Chinook salmon</name>
    <name type="synonym">Salmo tshawytscha</name>
    <dbReference type="NCBI Taxonomy" id="74940"/>
    <lineage>
        <taxon>Eukaryota</taxon>
        <taxon>Metazoa</taxon>
        <taxon>Chordata</taxon>
        <taxon>Craniata</taxon>
        <taxon>Vertebrata</taxon>
        <taxon>Euteleostomi</taxon>
        <taxon>Actinopterygii</taxon>
        <taxon>Neopterygii</taxon>
        <taxon>Teleostei</taxon>
        <taxon>Protacanthopterygii</taxon>
        <taxon>Salmoniformes</taxon>
        <taxon>Salmonidae</taxon>
        <taxon>Salmoninae</taxon>
        <taxon>Oncorhynchus</taxon>
    </lineage>
</organism>
<dbReference type="PANTHER" id="PTHR12430:SF2">
    <property type="entry name" value="MITOCHONDRIAL IMPORT RECEPTOR SUBUNIT TOM20 HOMOLOG"/>
    <property type="match status" value="1"/>
</dbReference>
<evidence type="ECO:0000256" key="4">
    <source>
        <dbReference type="ARBA" id="ARBA00022787"/>
    </source>
</evidence>
<keyword evidence="7" id="KW-0472">Membrane</keyword>
<accession>A0A8C8LZJ8</accession>
<evidence type="ECO:0000256" key="1">
    <source>
        <dbReference type="ARBA" id="ARBA00004572"/>
    </source>
</evidence>
<dbReference type="InterPro" id="IPR023392">
    <property type="entry name" value="Tom20_dom_sf"/>
</dbReference>
<sequence length="141" mass="15775">MHLSSILSLIAKGLNTNVNKVFLFFNFNTFFADVFCTVCSFAPDLTACLSTNLFVFKHSGNYEKVVVQLTNGIAVCGQPQQLLQQTLPPPVFQMLLTMLPTIKYLSPILLLMGRVIEENLQNQLPKCLFVTQISTMVSQIQ</sequence>